<sequence length="212" mass="23586">MKENGNSSYQAELRKMSTREAGEAASDPLPNADRREDFVDAVADADLPQMVKVLLYELASRLNLSLSDWDEGSKRVRFEEEELARSIGLEGEAADLCLALAVEANWLVEVEGGVVDLRTPHEDWQLYLGALSDVNQPIENMDTYESRLDAFARDIERLRSTPIMSVRRIIESMVTVIGHTFEPLCIGSDHTSQGLGSGAARVKPKRPRTPKD</sequence>
<protein>
    <submittedName>
        <fullName evidence="2">Uncharacterized protein</fullName>
    </submittedName>
</protein>
<dbReference type="EMBL" id="JAUEPL010000047">
    <property type="protein sequence ID" value="MDN3297237.1"/>
    <property type="molecule type" value="Genomic_DNA"/>
</dbReference>
<name>A0ABT7ZDB4_9ACTN</name>
<proteinExistence type="predicted"/>
<feature type="region of interest" description="Disordered" evidence="1">
    <location>
        <begin position="192"/>
        <end position="212"/>
    </location>
</feature>
<feature type="compositionally biased region" description="Basic and acidic residues" evidence="1">
    <location>
        <begin position="12"/>
        <end position="22"/>
    </location>
</feature>
<keyword evidence="3" id="KW-1185">Reference proteome</keyword>
<feature type="compositionally biased region" description="Polar residues" evidence="1">
    <location>
        <begin position="1"/>
        <end position="10"/>
    </location>
</feature>
<reference evidence="2" key="1">
    <citation type="submission" date="2023-06" db="EMBL/GenBank/DDBJ databases">
        <title>WGS-Sequencing of Streptomyces ficellus isolate 21 collected from sand in Gara Djebilet Iron Mine in Algeria.</title>
        <authorList>
            <person name="Zegers G.P."/>
            <person name="Gomez A."/>
            <person name="Gueddou A."/>
            <person name="Zahara A.F."/>
            <person name="Worth M."/>
            <person name="Sevigny J.L."/>
            <person name="Tisa L."/>
        </authorList>
    </citation>
    <scope>NUCLEOTIDE SEQUENCE</scope>
    <source>
        <strain evidence="2">AS11</strain>
    </source>
</reference>
<evidence type="ECO:0000313" key="3">
    <source>
        <dbReference type="Proteomes" id="UP001174050"/>
    </source>
</evidence>
<accession>A0ABT7ZDB4</accession>
<evidence type="ECO:0000256" key="1">
    <source>
        <dbReference type="SAM" id="MobiDB-lite"/>
    </source>
</evidence>
<dbReference type="RefSeq" id="WP_290114599.1">
    <property type="nucleotide sequence ID" value="NZ_JAUEPL010000047.1"/>
</dbReference>
<feature type="region of interest" description="Disordered" evidence="1">
    <location>
        <begin position="1"/>
        <end position="32"/>
    </location>
</feature>
<comment type="caution">
    <text evidence="2">The sequence shown here is derived from an EMBL/GenBank/DDBJ whole genome shotgun (WGS) entry which is preliminary data.</text>
</comment>
<dbReference type="Proteomes" id="UP001174050">
    <property type="component" value="Unassembled WGS sequence"/>
</dbReference>
<organism evidence="2 3">
    <name type="scientific">Streptomyces ficellus</name>
    <dbReference type="NCBI Taxonomy" id="1977088"/>
    <lineage>
        <taxon>Bacteria</taxon>
        <taxon>Bacillati</taxon>
        <taxon>Actinomycetota</taxon>
        <taxon>Actinomycetes</taxon>
        <taxon>Kitasatosporales</taxon>
        <taxon>Streptomycetaceae</taxon>
        <taxon>Streptomyces</taxon>
    </lineage>
</organism>
<feature type="compositionally biased region" description="Basic residues" evidence="1">
    <location>
        <begin position="202"/>
        <end position="212"/>
    </location>
</feature>
<gene>
    <name evidence="2" type="ORF">QWM81_24975</name>
</gene>
<evidence type="ECO:0000313" key="2">
    <source>
        <dbReference type="EMBL" id="MDN3297237.1"/>
    </source>
</evidence>